<proteinExistence type="predicted"/>
<reference evidence="1 2" key="1">
    <citation type="submission" date="2019-03" db="EMBL/GenBank/DDBJ databases">
        <title>Genomic Encyclopedia of Type Strains, Phase IV (KMG-IV): sequencing the most valuable type-strain genomes for metagenomic binning, comparative biology and taxonomic classification.</title>
        <authorList>
            <person name="Goeker M."/>
        </authorList>
    </citation>
    <scope>NUCLEOTIDE SEQUENCE [LARGE SCALE GENOMIC DNA]</scope>
    <source>
        <strain evidence="1 2">DSM 203</strain>
    </source>
</reference>
<dbReference type="Gene3D" id="3.40.50.12780">
    <property type="entry name" value="N-terminal domain of ligase-like"/>
    <property type="match status" value="1"/>
</dbReference>
<protein>
    <submittedName>
        <fullName evidence="1">Phenylacetate-CoA ligase</fullName>
    </submittedName>
</protein>
<keyword evidence="1" id="KW-0436">Ligase</keyword>
<name>A0A4R4AHJ2_MARGR</name>
<dbReference type="Proteomes" id="UP000295247">
    <property type="component" value="Unassembled WGS sequence"/>
</dbReference>
<dbReference type="GO" id="GO:0016874">
    <property type="term" value="F:ligase activity"/>
    <property type="evidence" value="ECO:0007669"/>
    <property type="project" value="UniProtKB-KW"/>
</dbReference>
<dbReference type="RefSeq" id="WP_132228810.1">
    <property type="nucleotide sequence ID" value="NZ_NRRH01000003.1"/>
</dbReference>
<dbReference type="PANTHER" id="PTHR43845">
    <property type="entry name" value="BLR5969 PROTEIN"/>
    <property type="match status" value="1"/>
</dbReference>
<sequence length="454" mass="49347">MNPEQFVRAVHDSVPAYRRFLAAAGLSAPGDWAALPLMDKQGYLLAYPVETLCHGGSLEGCHLIGSSSGFSRGGSTFWPKRPADEGDYVAAIEQMLIAHHGIERRRTLVMVCLALGTWIGGMQLAAALRTLAASARHPITVATPGLNLREAAALYQRFHQQFEQCLILTNPSNINLLGALLRAHCPDLTPGSVAFPVVGEFFTERFREQVARDFGHPVEAPFCVWTGYGSADTGDLGVETAATIALRKWLAPRPERLRALFGRAEAPMLLAPTPKALIEIIGGEIVVTKDQLIPLVRYNTRDQGGLLARAQLAVVAGLPEALLAALPEQLLYVHGRVSDALVFYGTNLPVAAIGDFLLGLPEAFGYGGLFQVVRRERAGVARLFFRVFTRDGAGRAEDYGERLLAFLREHSLEFAAKYDNLCAAAGGSLIEVELRDIAALDPSVKHRFILDEEE</sequence>
<dbReference type="EMBL" id="SMDC01000002">
    <property type="protein sequence ID" value="TCW38464.1"/>
    <property type="molecule type" value="Genomic_DNA"/>
</dbReference>
<dbReference type="SUPFAM" id="SSF56801">
    <property type="entry name" value="Acetyl-CoA synthetase-like"/>
    <property type="match status" value="1"/>
</dbReference>
<dbReference type="AlphaFoldDB" id="A0A4R4AHJ2"/>
<comment type="caution">
    <text evidence="1">The sequence shown here is derived from an EMBL/GenBank/DDBJ whole genome shotgun (WGS) entry which is preliminary data.</text>
</comment>
<organism evidence="1 2">
    <name type="scientific">Marichromatium gracile</name>
    <name type="common">Chromatium gracile</name>
    <dbReference type="NCBI Taxonomy" id="1048"/>
    <lineage>
        <taxon>Bacteria</taxon>
        <taxon>Pseudomonadati</taxon>
        <taxon>Pseudomonadota</taxon>
        <taxon>Gammaproteobacteria</taxon>
        <taxon>Chromatiales</taxon>
        <taxon>Chromatiaceae</taxon>
        <taxon>Marichromatium</taxon>
    </lineage>
</organism>
<accession>A0A4R4AHJ2</accession>
<evidence type="ECO:0000313" key="1">
    <source>
        <dbReference type="EMBL" id="TCW38464.1"/>
    </source>
</evidence>
<dbReference type="InterPro" id="IPR042099">
    <property type="entry name" value="ANL_N_sf"/>
</dbReference>
<evidence type="ECO:0000313" key="2">
    <source>
        <dbReference type="Proteomes" id="UP000295247"/>
    </source>
</evidence>
<gene>
    <name evidence="1" type="ORF">EDC29_102359</name>
</gene>
<dbReference type="PANTHER" id="PTHR43845:SF1">
    <property type="entry name" value="BLR5969 PROTEIN"/>
    <property type="match status" value="1"/>
</dbReference>